<keyword evidence="14" id="KW-1185">Reference proteome</keyword>
<evidence type="ECO:0008006" key="15">
    <source>
        <dbReference type="Google" id="ProtNLM"/>
    </source>
</evidence>
<feature type="transmembrane region" description="Helical" evidence="10">
    <location>
        <begin position="61"/>
        <end position="84"/>
    </location>
</feature>
<dbReference type="Gene3D" id="3.10.580.10">
    <property type="entry name" value="CBS-domain"/>
    <property type="match status" value="1"/>
</dbReference>
<dbReference type="Pfam" id="PF01595">
    <property type="entry name" value="CNNM"/>
    <property type="match status" value="1"/>
</dbReference>
<evidence type="ECO:0000256" key="5">
    <source>
        <dbReference type="ARBA" id="ARBA00022989"/>
    </source>
</evidence>
<comment type="subcellular location">
    <subcellularLocation>
        <location evidence="1">Membrane</location>
        <topology evidence="1">Multi-pass membrane protein</topology>
    </subcellularLocation>
</comment>
<dbReference type="Pfam" id="PF00571">
    <property type="entry name" value="CBS"/>
    <property type="match status" value="1"/>
</dbReference>
<dbReference type="InterPro" id="IPR044751">
    <property type="entry name" value="Ion_transp-like_CBS"/>
</dbReference>
<dbReference type="EMBL" id="BDEC01000059">
    <property type="protein sequence ID" value="GBD68617.1"/>
    <property type="molecule type" value="Genomic_DNA"/>
</dbReference>
<evidence type="ECO:0000313" key="13">
    <source>
        <dbReference type="EMBL" id="GBD68617.1"/>
    </source>
</evidence>
<comment type="similarity">
    <text evidence="2">Belongs to the UPF0053 family.</text>
</comment>
<feature type="transmembrane region" description="Helical" evidence="10">
    <location>
        <begin position="6"/>
        <end position="23"/>
    </location>
</feature>
<dbReference type="PANTHER" id="PTHR22777:SF17">
    <property type="entry name" value="UPF0053 PROTEIN SLL0260"/>
    <property type="match status" value="1"/>
</dbReference>
<dbReference type="PROSITE" id="PS51371">
    <property type="entry name" value="CBS"/>
    <property type="match status" value="2"/>
</dbReference>
<feature type="domain" description="CBS" evidence="11">
    <location>
        <begin position="205"/>
        <end position="265"/>
    </location>
</feature>
<dbReference type="FunFam" id="3.10.580.10:FF:000002">
    <property type="entry name" value="Magnesium/cobalt efflux protein CorC"/>
    <property type="match status" value="1"/>
</dbReference>
<dbReference type="RefSeq" id="WP_103103554.1">
    <property type="nucleotide sequence ID" value="NZ_BDEC01000059.1"/>
</dbReference>
<dbReference type="GO" id="GO:0005886">
    <property type="term" value="C:plasma membrane"/>
    <property type="evidence" value="ECO:0007669"/>
    <property type="project" value="TreeGrafter"/>
</dbReference>
<evidence type="ECO:0000256" key="2">
    <source>
        <dbReference type="ARBA" id="ARBA00006337"/>
    </source>
</evidence>
<feature type="transmembrane region" description="Helical" evidence="10">
    <location>
        <begin position="90"/>
        <end position="108"/>
    </location>
</feature>
<evidence type="ECO:0000256" key="9">
    <source>
        <dbReference type="PROSITE-ProRule" id="PRU01193"/>
    </source>
</evidence>
<dbReference type="SUPFAM" id="SSF54631">
    <property type="entry name" value="CBS-domain pair"/>
    <property type="match status" value="1"/>
</dbReference>
<accession>A0A2H6CUG3</accession>
<evidence type="ECO:0000256" key="3">
    <source>
        <dbReference type="ARBA" id="ARBA00022692"/>
    </source>
</evidence>
<dbReference type="InterPro" id="IPR036318">
    <property type="entry name" value="FAD-bd_PCMH-like_sf"/>
</dbReference>
<feature type="domain" description="CNNM transmembrane" evidence="12">
    <location>
        <begin position="1"/>
        <end position="189"/>
    </location>
</feature>
<organism evidence="13 14">
    <name type="scientific">Tetragenococcus halophilus subsp. halophilus</name>
    <dbReference type="NCBI Taxonomy" id="1513897"/>
    <lineage>
        <taxon>Bacteria</taxon>
        <taxon>Bacillati</taxon>
        <taxon>Bacillota</taxon>
        <taxon>Bacilli</taxon>
        <taxon>Lactobacillales</taxon>
        <taxon>Enterococcaceae</taxon>
        <taxon>Tetragenococcus</taxon>
    </lineage>
</organism>
<gene>
    <name evidence="13" type="ORF">TEHN7118_1423</name>
</gene>
<evidence type="ECO:0000256" key="1">
    <source>
        <dbReference type="ARBA" id="ARBA00004141"/>
    </source>
</evidence>
<dbReference type="Proteomes" id="UP000236214">
    <property type="component" value="Unassembled WGS sequence"/>
</dbReference>
<proteinExistence type="inferred from homology"/>
<dbReference type="SMART" id="SM01091">
    <property type="entry name" value="CorC_HlyC"/>
    <property type="match status" value="1"/>
</dbReference>
<protein>
    <recommendedName>
        <fullName evidence="15">HlyC/CorC family transporter</fullName>
    </recommendedName>
</protein>
<evidence type="ECO:0000313" key="14">
    <source>
        <dbReference type="Proteomes" id="UP000236214"/>
    </source>
</evidence>
<dbReference type="PROSITE" id="PS51846">
    <property type="entry name" value="CNNM"/>
    <property type="match status" value="1"/>
</dbReference>
<evidence type="ECO:0000256" key="7">
    <source>
        <dbReference type="ARBA" id="ARBA00023136"/>
    </source>
</evidence>
<keyword evidence="4" id="KW-0677">Repeat</keyword>
<keyword evidence="3 9" id="KW-0812">Transmembrane</keyword>
<dbReference type="InterPro" id="IPR005170">
    <property type="entry name" value="Transptr-assoc_dom"/>
</dbReference>
<evidence type="ECO:0000259" key="12">
    <source>
        <dbReference type="PROSITE" id="PS51846"/>
    </source>
</evidence>
<evidence type="ECO:0000256" key="4">
    <source>
        <dbReference type="ARBA" id="ARBA00022737"/>
    </source>
</evidence>
<evidence type="ECO:0000259" key="11">
    <source>
        <dbReference type="PROSITE" id="PS51371"/>
    </source>
</evidence>
<keyword evidence="5 9" id="KW-1133">Transmembrane helix</keyword>
<comment type="caution">
    <text evidence="13">The sequence shown here is derived from an EMBL/GenBank/DDBJ whole genome shotgun (WGS) entry which is preliminary data.</text>
</comment>
<feature type="transmembrane region" description="Helical" evidence="10">
    <location>
        <begin position="129"/>
        <end position="146"/>
    </location>
</feature>
<dbReference type="InterPro" id="IPR016169">
    <property type="entry name" value="FAD-bd_PCMH_sub2"/>
</dbReference>
<reference evidence="13 14" key="1">
    <citation type="submission" date="2016-05" db="EMBL/GenBank/DDBJ databases">
        <title>Whole genome sequencing of Tetragenococcus halophilus subsp. halophilus NISL 7118.</title>
        <authorList>
            <person name="Shiwa Y."/>
            <person name="Nishimura I."/>
            <person name="Yoshikawa H."/>
            <person name="Koyama Y."/>
            <person name="Oguma T."/>
        </authorList>
    </citation>
    <scope>NUCLEOTIDE SEQUENCE [LARGE SCALE GENOMIC DNA]</scope>
    <source>
        <strain evidence="13 14">NISL 7118</strain>
    </source>
</reference>
<dbReference type="Gene3D" id="3.30.465.10">
    <property type="match status" value="1"/>
</dbReference>
<evidence type="ECO:0000256" key="8">
    <source>
        <dbReference type="PROSITE-ProRule" id="PRU00703"/>
    </source>
</evidence>
<dbReference type="CDD" id="cd04590">
    <property type="entry name" value="CBS_pair_CorC_HlyC_assoc"/>
    <property type="match status" value="1"/>
</dbReference>
<dbReference type="InterPro" id="IPR002550">
    <property type="entry name" value="CNNM"/>
</dbReference>
<name>A0A2H6CUG3_TETHA</name>
<dbReference type="SUPFAM" id="SSF56176">
    <property type="entry name" value="FAD-binding/transporter-associated domain-like"/>
    <property type="match status" value="1"/>
</dbReference>
<dbReference type="InterPro" id="IPR046342">
    <property type="entry name" value="CBS_dom_sf"/>
</dbReference>
<dbReference type="Pfam" id="PF03471">
    <property type="entry name" value="CorC_HlyC"/>
    <property type="match status" value="1"/>
</dbReference>
<keyword evidence="6 8" id="KW-0129">CBS domain</keyword>
<feature type="domain" description="CBS" evidence="11">
    <location>
        <begin position="274"/>
        <end position="331"/>
    </location>
</feature>
<dbReference type="AlphaFoldDB" id="A0A2H6CUG3"/>
<evidence type="ECO:0000256" key="6">
    <source>
        <dbReference type="ARBA" id="ARBA00023122"/>
    </source>
</evidence>
<dbReference type="PANTHER" id="PTHR22777">
    <property type="entry name" value="HEMOLYSIN-RELATED"/>
    <property type="match status" value="1"/>
</dbReference>
<dbReference type="GO" id="GO:0050660">
    <property type="term" value="F:flavin adenine dinucleotide binding"/>
    <property type="evidence" value="ECO:0007669"/>
    <property type="project" value="InterPro"/>
</dbReference>
<evidence type="ECO:0000256" key="10">
    <source>
        <dbReference type="SAM" id="Phobius"/>
    </source>
</evidence>
<dbReference type="InterPro" id="IPR000644">
    <property type="entry name" value="CBS_dom"/>
</dbReference>
<sequence length="426" mass="47998">MDSSQLTSVILFFTCLLVSAYFSSSETAFTSLSAVRLKNEAEKGNKKASRAIKLQKRFEPLLSTVLIGNNLVNIASSAIATVFFVNIFPVYGATIATVTTTILMLLFSEITPKLLAKLAPEQVAKFSAPILRFMMFIFSPFVWLLTKWQTGVKRLISVDGDQSISEAELLSLVDEARVEVSIENEEHSLVKAAIEFDDVDISSILTPRVDVVGVDIEDSDEKIEQTFEHNVYSRLVVYEETIDNAIGVLHEKDFHRYLRAKERKEAKVPTIAGLLSEVLYVPPTIKLAELLKMMQRDKNHLAIVVDEYGGTLGLATMEDALEELVGEIWDETDVVQQEIETIEEGETYKIRGTYSLDKLFDLLNIQNNEEWLSNTVSGFVIEQLEKVPEINDSFTFGQLYVKVLDVQKRRVNKVLVEKLPAKEDEQ</sequence>
<keyword evidence="7 9" id="KW-0472">Membrane</keyword>